<keyword evidence="2" id="KW-1185">Reference proteome</keyword>
<name>A0ABZ0HPG7_9HYPH</name>
<gene>
    <name evidence="1" type="ORF">RZS28_14835</name>
</gene>
<evidence type="ECO:0000313" key="1">
    <source>
        <dbReference type="EMBL" id="WOJ89068.1"/>
    </source>
</evidence>
<proteinExistence type="predicted"/>
<evidence type="ECO:0000313" key="2">
    <source>
        <dbReference type="Proteomes" id="UP001626536"/>
    </source>
</evidence>
<dbReference type="EMBL" id="CP136862">
    <property type="protein sequence ID" value="WOJ89068.1"/>
    <property type="molecule type" value="Genomic_DNA"/>
</dbReference>
<dbReference type="Proteomes" id="UP001626536">
    <property type="component" value="Chromosome"/>
</dbReference>
<protein>
    <submittedName>
        <fullName evidence="1">Uncharacterized protein</fullName>
    </submittedName>
</protein>
<accession>A0ABZ0HPG7</accession>
<sequence>MDLIRQWLSSLGPIVTLIGLCLVYKQIKIATHTYEQSTEKFKEEQKWKKAEFIANQAKDFYTDKRVERVIYMLDWGADGRELLIENFGQGPILILHDEAERTRLARDNLRFQKVYFKTMRFVILENALRWHEVPPELRDLEIYIRQEFDWFLFKLELFEHMIKSKVFSYEEIEAHLSYVLDLVSNGKEHVGIGLRDAIANYIDKYDFPLATSIINRRKTSRNRQIASLP</sequence>
<reference evidence="1 2" key="1">
    <citation type="submission" date="2023-10" db="EMBL/GenBank/DDBJ databases">
        <title>Novel methanotroph of the genus Methylocapsa from a subarctic wetland.</title>
        <authorList>
            <person name="Belova S.E."/>
            <person name="Oshkin I.Y."/>
            <person name="Miroshnikov K."/>
            <person name="Dedysh S.N."/>
        </authorList>
    </citation>
    <scope>NUCLEOTIDE SEQUENCE [LARGE SCALE GENOMIC DNA]</scope>
    <source>
        <strain evidence="1 2">RX1</strain>
    </source>
</reference>
<dbReference type="RefSeq" id="WP_407338510.1">
    <property type="nucleotide sequence ID" value="NZ_CP136862.1"/>
</dbReference>
<organism evidence="1 2">
    <name type="scientific">Methylocapsa polymorpha</name>
    <dbReference type="NCBI Taxonomy" id="3080828"/>
    <lineage>
        <taxon>Bacteria</taxon>
        <taxon>Pseudomonadati</taxon>
        <taxon>Pseudomonadota</taxon>
        <taxon>Alphaproteobacteria</taxon>
        <taxon>Hyphomicrobiales</taxon>
        <taxon>Beijerinckiaceae</taxon>
        <taxon>Methylocapsa</taxon>
    </lineage>
</organism>